<dbReference type="Pfam" id="PF00172">
    <property type="entry name" value="Zn_clus"/>
    <property type="match status" value="1"/>
</dbReference>
<proteinExistence type="predicted"/>
<feature type="region of interest" description="Disordered" evidence="7">
    <location>
        <begin position="749"/>
        <end position="773"/>
    </location>
</feature>
<evidence type="ECO:0000256" key="3">
    <source>
        <dbReference type="ARBA" id="ARBA00023015"/>
    </source>
</evidence>
<dbReference type="Proteomes" id="UP000761534">
    <property type="component" value="Unassembled WGS sequence"/>
</dbReference>
<dbReference type="InterPro" id="IPR051439">
    <property type="entry name" value="XlnR/Xlr1"/>
</dbReference>
<protein>
    <recommendedName>
        <fullName evidence="8">Zn(2)-C6 fungal-type domain-containing protein</fullName>
    </recommendedName>
</protein>
<feature type="region of interest" description="Disordered" evidence="7">
    <location>
        <begin position="81"/>
        <end position="116"/>
    </location>
</feature>
<evidence type="ECO:0000256" key="7">
    <source>
        <dbReference type="SAM" id="MobiDB-lite"/>
    </source>
</evidence>
<keyword evidence="6" id="KW-0539">Nucleus</keyword>
<feature type="region of interest" description="Disordered" evidence="7">
    <location>
        <begin position="160"/>
        <end position="189"/>
    </location>
</feature>
<dbReference type="CDD" id="cd12148">
    <property type="entry name" value="fungal_TF_MHR"/>
    <property type="match status" value="1"/>
</dbReference>
<evidence type="ECO:0000256" key="6">
    <source>
        <dbReference type="ARBA" id="ARBA00023242"/>
    </source>
</evidence>
<evidence type="ECO:0000259" key="8">
    <source>
        <dbReference type="PROSITE" id="PS50048"/>
    </source>
</evidence>
<comment type="caution">
    <text evidence="9">The sequence shown here is derived from an EMBL/GenBank/DDBJ whole genome shotgun (WGS) entry which is preliminary data.</text>
</comment>
<feature type="compositionally biased region" description="Low complexity" evidence="7">
    <location>
        <begin position="242"/>
        <end position="260"/>
    </location>
</feature>
<dbReference type="Pfam" id="PF04082">
    <property type="entry name" value="Fungal_trans"/>
    <property type="match status" value="1"/>
</dbReference>
<reference evidence="9" key="1">
    <citation type="journal article" date="2019" name="G3 (Bethesda)">
        <title>Genome Assemblies of Two Rare Opportunistic Yeast Pathogens: Diutina rugosa (syn. Candida rugosa) and Trichomonascus ciferrii (syn. Candida ciferrii).</title>
        <authorList>
            <person name="Mixao V."/>
            <person name="Saus E."/>
            <person name="Hansen A.P."/>
            <person name="Lass-Florl C."/>
            <person name="Gabaldon T."/>
        </authorList>
    </citation>
    <scope>NUCLEOTIDE SEQUENCE</scope>
    <source>
        <strain evidence="9">CBS 4856</strain>
    </source>
</reference>
<feature type="region of interest" description="Disordered" evidence="7">
    <location>
        <begin position="224"/>
        <end position="280"/>
    </location>
</feature>
<dbReference type="InterPro" id="IPR001138">
    <property type="entry name" value="Zn2Cys6_DnaBD"/>
</dbReference>
<dbReference type="GO" id="GO:0006351">
    <property type="term" value="P:DNA-templated transcription"/>
    <property type="evidence" value="ECO:0007669"/>
    <property type="project" value="InterPro"/>
</dbReference>
<dbReference type="GO" id="GO:0000981">
    <property type="term" value="F:DNA-binding transcription factor activity, RNA polymerase II-specific"/>
    <property type="evidence" value="ECO:0007669"/>
    <property type="project" value="InterPro"/>
</dbReference>
<organism evidence="9 10">
    <name type="scientific">Trichomonascus ciferrii</name>
    <dbReference type="NCBI Taxonomy" id="44093"/>
    <lineage>
        <taxon>Eukaryota</taxon>
        <taxon>Fungi</taxon>
        <taxon>Dikarya</taxon>
        <taxon>Ascomycota</taxon>
        <taxon>Saccharomycotina</taxon>
        <taxon>Dipodascomycetes</taxon>
        <taxon>Dipodascales</taxon>
        <taxon>Trichomonascaceae</taxon>
        <taxon>Trichomonascus</taxon>
        <taxon>Trichomonascus ciferrii complex</taxon>
    </lineage>
</organism>
<feature type="compositionally biased region" description="Pro residues" evidence="7">
    <location>
        <begin position="261"/>
        <end position="273"/>
    </location>
</feature>
<evidence type="ECO:0000256" key="5">
    <source>
        <dbReference type="ARBA" id="ARBA00023163"/>
    </source>
</evidence>
<dbReference type="InterPro" id="IPR007219">
    <property type="entry name" value="XnlR_reg_dom"/>
</dbReference>
<feature type="compositionally biased region" description="Polar residues" evidence="7">
    <location>
        <begin position="168"/>
        <end position="189"/>
    </location>
</feature>
<dbReference type="PROSITE" id="PS50048">
    <property type="entry name" value="ZN2_CY6_FUNGAL_2"/>
    <property type="match status" value="1"/>
</dbReference>
<evidence type="ECO:0000313" key="10">
    <source>
        <dbReference type="Proteomes" id="UP000761534"/>
    </source>
</evidence>
<feature type="region of interest" description="Disordered" evidence="7">
    <location>
        <begin position="1"/>
        <end position="42"/>
    </location>
</feature>
<feature type="compositionally biased region" description="Polar residues" evidence="7">
    <location>
        <begin position="97"/>
        <end position="115"/>
    </location>
</feature>
<feature type="domain" description="Zn(2)-C6 fungal-type" evidence="8">
    <location>
        <begin position="43"/>
        <end position="72"/>
    </location>
</feature>
<dbReference type="PANTHER" id="PTHR47663">
    <property type="entry name" value="XYLANOLYTIC TRANSCRIPTIONAL ACTIVATOR XLNR-RELATED"/>
    <property type="match status" value="1"/>
</dbReference>
<keyword evidence="2" id="KW-0862">Zinc</keyword>
<dbReference type="Gene3D" id="4.10.240.10">
    <property type="entry name" value="Zn(2)-C6 fungal-type DNA-binding domain"/>
    <property type="match status" value="1"/>
</dbReference>
<name>A0A642VCH5_9ASCO</name>
<dbReference type="GO" id="GO:0008270">
    <property type="term" value="F:zinc ion binding"/>
    <property type="evidence" value="ECO:0007669"/>
    <property type="project" value="InterPro"/>
</dbReference>
<dbReference type="SMART" id="SM00906">
    <property type="entry name" value="Fungal_trans"/>
    <property type="match status" value="1"/>
</dbReference>
<keyword evidence="4" id="KW-0238">DNA-binding</keyword>
<feature type="compositionally biased region" description="Polar residues" evidence="7">
    <location>
        <begin position="10"/>
        <end position="19"/>
    </location>
</feature>
<evidence type="ECO:0000256" key="1">
    <source>
        <dbReference type="ARBA" id="ARBA00022723"/>
    </source>
</evidence>
<dbReference type="CDD" id="cd00067">
    <property type="entry name" value="GAL4"/>
    <property type="match status" value="1"/>
</dbReference>
<dbReference type="EMBL" id="SWFS01000097">
    <property type="protein sequence ID" value="KAA8916525.1"/>
    <property type="molecule type" value="Genomic_DNA"/>
</dbReference>
<dbReference type="AlphaFoldDB" id="A0A642VCH5"/>
<keyword evidence="3" id="KW-0805">Transcription regulation</keyword>
<dbReference type="SUPFAM" id="SSF57701">
    <property type="entry name" value="Zn2/Cys6 DNA-binding domain"/>
    <property type="match status" value="1"/>
</dbReference>
<keyword evidence="5" id="KW-0804">Transcription</keyword>
<accession>A0A642VCH5</accession>
<keyword evidence="10" id="KW-1185">Reference proteome</keyword>
<dbReference type="SMART" id="SM00066">
    <property type="entry name" value="GAL4"/>
    <property type="match status" value="1"/>
</dbReference>
<dbReference type="OrthoDB" id="5365785at2759"/>
<dbReference type="InterPro" id="IPR036864">
    <property type="entry name" value="Zn2-C6_fun-type_DNA-bd_sf"/>
</dbReference>
<sequence length="799" mass="88935">MTDKAPTEDVQVTNENKPASSTTKKKSTKTQSDGKPRKRTSRACDQCNQLRTKCDGLQPCAHCISLNLDCVYLRIPQKRGKASQTYLESNKKAKGRAQNSSKVTAENRSPSTTASVADRVTTAPQTVPVALISESTDAGGASGRQQMPESALPSLSHYTAYPAVSPLPGTQGSEETERNSQNTNGLGQRNVDMSTASLFKMPGDSNDPSQLGIFSPLLEGNSPSTFFDASRSPPAGPWFRHNQNGEPSYYNNNNPNIANRPPQPPPLPQPQQPAPSSSLYGVHGYIQNANAEYDAQKSSPESVLSTGNQHKYNPVKYPVLRPVIDTLLSENIPLQLAYELLETYFSHSTHVLAYLVRERSVLSETNPRKTDPVLIYAMLLVAAHHSDHPTIAGTPSARPSFIARLTDLTTSHLTTARSTTASGSLDEVIAYVQLGTIVSASEYKGSSLRWWSTAIALAKELKLNHEVETLPAETREERRRVWWLLYMVDRHLGLCYNRPLIIMDLESADLYQPVDEEVWESEVQLTPPEMDPSRSKGISYTVSGQGIYGYFLPLMSILGALIDFHHAEQSIILPFREMSDQLRLTVQQYLDYYMTSLSNWNYVSCQKSYENSWRDYAWHLSHVLYVLSSVSWDPTELLENSDNLISSPEYNKLLNHAISGAKAIRRIFSVDPDLRLMPFFFGIYLLQGSFILLAIVDKVEHDASPELVSACETIVHAHEVCIATLDTEYQRNFRKVMRGTMSLLSATSDKTPTGISPISGNNENNLPSVSKAEKEEARKRRQYILSLYRWNRGGHGLAV</sequence>
<gene>
    <name evidence="9" type="ORF">TRICI_001388</name>
</gene>
<dbReference type="GO" id="GO:0003677">
    <property type="term" value="F:DNA binding"/>
    <property type="evidence" value="ECO:0007669"/>
    <property type="project" value="UniProtKB-KW"/>
</dbReference>
<evidence type="ECO:0000313" key="9">
    <source>
        <dbReference type="EMBL" id="KAA8916525.1"/>
    </source>
</evidence>
<dbReference type="PANTHER" id="PTHR47663:SF2">
    <property type="entry name" value="ARABINOLYTIC TRANSCRIPTIONAL ACTIVATOR ARAR-RELATED"/>
    <property type="match status" value="1"/>
</dbReference>
<evidence type="ECO:0000256" key="4">
    <source>
        <dbReference type="ARBA" id="ARBA00023125"/>
    </source>
</evidence>
<evidence type="ECO:0000256" key="2">
    <source>
        <dbReference type="ARBA" id="ARBA00022833"/>
    </source>
</evidence>
<dbReference type="VEuPathDB" id="FungiDB:TRICI_001388"/>
<keyword evidence="1" id="KW-0479">Metal-binding</keyword>
<feature type="compositionally biased region" description="Polar residues" evidence="7">
    <location>
        <begin position="749"/>
        <end position="768"/>
    </location>
</feature>